<evidence type="ECO:0000256" key="2">
    <source>
        <dbReference type="ARBA" id="ARBA00023125"/>
    </source>
</evidence>
<dbReference type="InterPro" id="IPR036390">
    <property type="entry name" value="WH_DNA-bd_sf"/>
</dbReference>
<evidence type="ECO:0000313" key="5">
    <source>
        <dbReference type="EMBL" id="TMQ90732.1"/>
    </source>
</evidence>
<dbReference type="SUPFAM" id="SSF46785">
    <property type="entry name" value="Winged helix' DNA-binding domain"/>
    <property type="match status" value="1"/>
</dbReference>
<dbReference type="Gene3D" id="1.10.10.10">
    <property type="entry name" value="Winged helix-like DNA-binding domain superfamily/Winged helix DNA-binding domain"/>
    <property type="match status" value="1"/>
</dbReference>
<keyword evidence="1" id="KW-0805">Transcription regulation</keyword>
<evidence type="ECO:0000256" key="1">
    <source>
        <dbReference type="ARBA" id="ARBA00023015"/>
    </source>
</evidence>
<dbReference type="InterPro" id="IPR036388">
    <property type="entry name" value="WH-like_DNA-bd_sf"/>
</dbReference>
<evidence type="ECO:0000259" key="4">
    <source>
        <dbReference type="PROSITE" id="PS50949"/>
    </source>
</evidence>
<keyword evidence="2" id="KW-0238">DNA-binding</keyword>
<feature type="domain" description="HTH gntR-type" evidence="4">
    <location>
        <begin position="47"/>
        <end position="114"/>
    </location>
</feature>
<proteinExistence type="predicted"/>
<dbReference type="Proteomes" id="UP000309174">
    <property type="component" value="Unassembled WGS sequence"/>
</dbReference>
<dbReference type="Pfam" id="PF00392">
    <property type="entry name" value="GntR"/>
    <property type="match status" value="1"/>
</dbReference>
<evidence type="ECO:0000256" key="3">
    <source>
        <dbReference type="ARBA" id="ARBA00023163"/>
    </source>
</evidence>
<dbReference type="PANTHER" id="PTHR43537:SF24">
    <property type="entry name" value="GLUCONATE OPERON TRANSCRIPTIONAL REPRESSOR"/>
    <property type="match status" value="1"/>
</dbReference>
<dbReference type="SMART" id="SM00895">
    <property type="entry name" value="FCD"/>
    <property type="match status" value="1"/>
</dbReference>
<dbReference type="PROSITE" id="PS50949">
    <property type="entry name" value="HTH_GNTR"/>
    <property type="match status" value="1"/>
</dbReference>
<dbReference type="EMBL" id="VCKW01000265">
    <property type="protein sequence ID" value="TMQ90732.1"/>
    <property type="molecule type" value="Genomic_DNA"/>
</dbReference>
<dbReference type="PANTHER" id="PTHR43537">
    <property type="entry name" value="TRANSCRIPTIONAL REGULATOR, GNTR FAMILY"/>
    <property type="match status" value="1"/>
</dbReference>
<dbReference type="CDD" id="cd07377">
    <property type="entry name" value="WHTH_GntR"/>
    <property type="match status" value="1"/>
</dbReference>
<organism evidence="5 6">
    <name type="scientific">Actinomadura soli</name>
    <dbReference type="NCBI Taxonomy" id="2508997"/>
    <lineage>
        <taxon>Bacteria</taxon>
        <taxon>Bacillati</taxon>
        <taxon>Actinomycetota</taxon>
        <taxon>Actinomycetes</taxon>
        <taxon>Streptosporangiales</taxon>
        <taxon>Thermomonosporaceae</taxon>
        <taxon>Actinomadura</taxon>
    </lineage>
</organism>
<gene>
    <name evidence="5" type="ORF">ETD83_34115</name>
</gene>
<sequence>MIGLGLSSVIGPPGNAAARYTRTVTKLLTISTVPWGASIGSEAVPKGKPEEPIVAGIRDAILNGEFVPNQRLVEADLSEQFSASRSSVRAALFALTTEGLIERVQNRGARVRAVSLAEAIEICELRMVIEGLCAAKAAQRIGAADADELAAIGDDMRRAVETGDVLGYSDLNERLHRRVQEISGQRTAGQALERLRAQNVRHQFRLAMHPGRPRESLPEHLAIIEAIRAHDAAAAEEAARAHLRSVLRTLPEIDRARPQPHRAGA</sequence>
<dbReference type="OrthoDB" id="9816161at2"/>
<dbReference type="SUPFAM" id="SSF48008">
    <property type="entry name" value="GntR ligand-binding domain-like"/>
    <property type="match status" value="1"/>
</dbReference>
<reference evidence="5 6" key="1">
    <citation type="submission" date="2019-05" db="EMBL/GenBank/DDBJ databases">
        <title>Draft genome sequence of Actinomadura sp. 14C53.</title>
        <authorList>
            <person name="Saricaoglu S."/>
            <person name="Isik K."/>
        </authorList>
    </citation>
    <scope>NUCLEOTIDE SEQUENCE [LARGE SCALE GENOMIC DNA]</scope>
    <source>
        <strain evidence="5 6">14C53</strain>
    </source>
</reference>
<dbReference type="GO" id="GO:0003677">
    <property type="term" value="F:DNA binding"/>
    <property type="evidence" value="ECO:0007669"/>
    <property type="project" value="UniProtKB-KW"/>
</dbReference>
<dbReference type="SMART" id="SM00345">
    <property type="entry name" value="HTH_GNTR"/>
    <property type="match status" value="1"/>
</dbReference>
<dbReference type="GO" id="GO:0003700">
    <property type="term" value="F:DNA-binding transcription factor activity"/>
    <property type="evidence" value="ECO:0007669"/>
    <property type="project" value="InterPro"/>
</dbReference>
<evidence type="ECO:0000313" key="6">
    <source>
        <dbReference type="Proteomes" id="UP000309174"/>
    </source>
</evidence>
<keyword evidence="3" id="KW-0804">Transcription</keyword>
<comment type="caution">
    <text evidence="5">The sequence shown here is derived from an EMBL/GenBank/DDBJ whole genome shotgun (WGS) entry which is preliminary data.</text>
</comment>
<dbReference type="AlphaFoldDB" id="A0A5C4J1Y6"/>
<name>A0A5C4J1Y6_9ACTN</name>
<keyword evidence="6" id="KW-1185">Reference proteome</keyword>
<dbReference type="InterPro" id="IPR000524">
    <property type="entry name" value="Tscrpt_reg_HTH_GntR"/>
</dbReference>
<dbReference type="Pfam" id="PF07729">
    <property type="entry name" value="FCD"/>
    <property type="match status" value="1"/>
</dbReference>
<dbReference type="InterPro" id="IPR011711">
    <property type="entry name" value="GntR_C"/>
</dbReference>
<dbReference type="InterPro" id="IPR008920">
    <property type="entry name" value="TF_FadR/GntR_C"/>
</dbReference>
<accession>A0A5C4J1Y6</accession>
<dbReference type="Gene3D" id="1.20.120.530">
    <property type="entry name" value="GntR ligand-binding domain-like"/>
    <property type="match status" value="1"/>
</dbReference>
<protein>
    <submittedName>
        <fullName evidence="5">GntR family transcriptional regulator</fullName>
    </submittedName>
</protein>